<sequence length="62" mass="6739">MNGSAVSRQNGDGTARELAERLTRQAPGTDGERTPYKTARRDATATRRFAAGSPKLLVRPPR</sequence>
<name>A0A6L3NHX7_9BURK</name>
<dbReference type="EMBL" id="VZOL01000211">
    <property type="protein sequence ID" value="KAB0672847.1"/>
    <property type="molecule type" value="Genomic_DNA"/>
</dbReference>
<feature type="compositionally biased region" description="Polar residues" evidence="1">
    <location>
        <begin position="1"/>
        <end position="12"/>
    </location>
</feature>
<proteinExistence type="predicted"/>
<feature type="compositionally biased region" description="Basic and acidic residues" evidence="1">
    <location>
        <begin position="30"/>
        <end position="45"/>
    </location>
</feature>
<comment type="caution">
    <text evidence="2">The sequence shown here is derived from an EMBL/GenBank/DDBJ whole genome shotgun (WGS) entry which is preliminary data.</text>
</comment>
<dbReference type="AlphaFoldDB" id="A0A6L3NHX7"/>
<feature type="region of interest" description="Disordered" evidence="1">
    <location>
        <begin position="1"/>
        <end position="62"/>
    </location>
</feature>
<dbReference type="Proteomes" id="UP000473571">
    <property type="component" value="Unassembled WGS sequence"/>
</dbReference>
<reference evidence="2 3" key="1">
    <citation type="submission" date="2019-09" db="EMBL/GenBank/DDBJ databases">
        <title>Draft genome sequences of 48 bacterial type strains from the CCUG.</title>
        <authorList>
            <person name="Tunovic T."/>
            <person name="Pineiro-Iglesias B."/>
            <person name="Unosson C."/>
            <person name="Inganas E."/>
            <person name="Ohlen M."/>
            <person name="Cardew S."/>
            <person name="Jensie-Markopoulos S."/>
            <person name="Salva-Serra F."/>
            <person name="Jaen-Luchoro D."/>
            <person name="Karlsson R."/>
            <person name="Svensson-Stadler L."/>
            <person name="Chun J."/>
            <person name="Moore E."/>
        </authorList>
    </citation>
    <scope>NUCLEOTIDE SEQUENCE [LARGE SCALE GENOMIC DNA]</scope>
    <source>
        <strain evidence="2 3">CCUG 65687</strain>
    </source>
</reference>
<organism evidence="2 3">
    <name type="scientific">Burkholderia territorii</name>
    <dbReference type="NCBI Taxonomy" id="1503055"/>
    <lineage>
        <taxon>Bacteria</taxon>
        <taxon>Pseudomonadati</taxon>
        <taxon>Pseudomonadota</taxon>
        <taxon>Betaproteobacteria</taxon>
        <taxon>Burkholderiales</taxon>
        <taxon>Burkholderiaceae</taxon>
        <taxon>Burkholderia</taxon>
        <taxon>Burkholderia cepacia complex</taxon>
    </lineage>
</organism>
<evidence type="ECO:0000256" key="1">
    <source>
        <dbReference type="SAM" id="MobiDB-lite"/>
    </source>
</evidence>
<evidence type="ECO:0000313" key="3">
    <source>
        <dbReference type="Proteomes" id="UP000473571"/>
    </source>
</evidence>
<gene>
    <name evidence="2" type="ORF">F7R13_16585</name>
</gene>
<protein>
    <submittedName>
        <fullName evidence="2">Uncharacterized protein</fullName>
    </submittedName>
</protein>
<accession>A0A6L3NHX7</accession>
<evidence type="ECO:0000313" key="2">
    <source>
        <dbReference type="EMBL" id="KAB0672847.1"/>
    </source>
</evidence>
<feature type="compositionally biased region" description="Basic and acidic residues" evidence="1">
    <location>
        <begin position="14"/>
        <end position="23"/>
    </location>
</feature>